<dbReference type="EMBL" id="CAXAMN010026794">
    <property type="protein sequence ID" value="CAK9105717.1"/>
    <property type="molecule type" value="Genomic_DNA"/>
</dbReference>
<feature type="compositionally biased region" description="Acidic residues" evidence="1">
    <location>
        <begin position="196"/>
        <end position="215"/>
    </location>
</feature>
<feature type="compositionally biased region" description="Basic and acidic residues" evidence="1">
    <location>
        <begin position="240"/>
        <end position="260"/>
    </location>
</feature>
<organism evidence="2 3">
    <name type="scientific">Durusdinium trenchii</name>
    <dbReference type="NCBI Taxonomy" id="1381693"/>
    <lineage>
        <taxon>Eukaryota</taxon>
        <taxon>Sar</taxon>
        <taxon>Alveolata</taxon>
        <taxon>Dinophyceae</taxon>
        <taxon>Suessiales</taxon>
        <taxon>Symbiodiniaceae</taxon>
        <taxon>Durusdinium</taxon>
    </lineage>
</organism>
<comment type="caution">
    <text evidence="2">The sequence shown here is derived from an EMBL/GenBank/DDBJ whole genome shotgun (WGS) entry which is preliminary data.</text>
</comment>
<proteinExistence type="predicted"/>
<protein>
    <submittedName>
        <fullName evidence="2">Uncharacterized protein</fullName>
    </submittedName>
</protein>
<gene>
    <name evidence="2" type="ORF">CCMP2556_LOCUS49454</name>
</gene>
<dbReference type="Proteomes" id="UP001642484">
    <property type="component" value="Unassembled WGS sequence"/>
</dbReference>
<sequence length="1170" mass="130833">MGLVEAEELRRLAAGPPVWQVASNCRVRSLNEVNPQLWLDRYNRTTAEQEFHSDTYREISSGDIISKRVGWFKGDAETSDIDHEVAVLTGSPPVEPAAGDRRGPMGPSKLSWDEGVGRAMDMDEPPAGEDVKERLAELGARVGVGGTARDDKPKRGKTKVDEAPPTGEKPKEKAKKKTGKKKKAQDPHWFGRPVSESDEVVGSDEAGSEEQNDLADEGRTTGRKRKPTRKRGSRKLGKRMKGEDRGPFGVGHKVEFKDSDRSDDDDSGSSFHAGPSTKSRQLQLQEYSEQYPGRLAARLLQKMEEILARQEGPLSSKAERNLTPATATSYFLTVLLPQYKDRINLRTSREIRTLSKVLDLMAVGNVKTAGDVVAQRIKSLELFLADQVWGRAQHLELIPPEGVNLVGKDETLMATKEQEWTAMVKELFKQKANVLWLKAVICVINFQYCVGWSNPVCVPIDDDLTDVQKKHKPLPEEKKFTIVYLDNYDEIQVIKRLDMDMSKEGHEISEDHQKFIDACDSAHLPRNIGKQLIHAFAGGLQGGELDGSRGVLKLQAEKLRAYIEVSLCLLTKKRWSEFQLRHWTGKTAFLATFKRSLFSGMANIFTAIEKARVTPVGASYEVIDEIMVMMIESPLSQVELRAKISPEISCTDASPTGGGSAVATEFKPMPDVHGPPVSDTTRCNACHHDLRSGNGRVTYPCPVRCGASLCSVKCVISHRPSGCARDMFPVPLFGERFSGPNFPLTKAVALAGVGVQPPLDVLVKDDAWDYTTEAGKERLDEYEADPGLMASHWAPKCKTFSAARGRPVYTTSGRWLQGLKALRTRDKPWGMDHLNPAEQILVRRGNAMAKRSLKGLQDAYERKRFGCLEHPWGSHLWATPEATEFASRQGMFHTYFSACCFGGSRTKWTSLLHNVPELHAALHTPVCPGHQGLLPYEVHDEDGVLRFDTAAEAEYAWTLCKVYAEALRAALAKRVSVPFGIQAWDAKAAILAALKRSTRGMQSDGAAENVCHEVLNILKTMNVGREQKHLRWLLRNICIRGTEVRFESAKEDGSGSLLVPYPAYRWQWKTKLSYPWQHTQHINVLEVSAFLVEFRRRVRDVSQLGARFFNVTDSQVTFFCLSKGRSSSVRLNRLLRRVNALILMSRAMPLHLWTISKWNFADAPSRRFEQ</sequence>
<name>A0ABP0S040_9DINO</name>
<keyword evidence="3" id="KW-1185">Reference proteome</keyword>
<accession>A0ABP0S040</accession>
<feature type="compositionally biased region" description="Basic residues" evidence="1">
    <location>
        <begin position="172"/>
        <end position="183"/>
    </location>
</feature>
<evidence type="ECO:0000256" key="1">
    <source>
        <dbReference type="SAM" id="MobiDB-lite"/>
    </source>
</evidence>
<feature type="compositionally biased region" description="Basic and acidic residues" evidence="1">
    <location>
        <begin position="148"/>
        <end position="162"/>
    </location>
</feature>
<evidence type="ECO:0000313" key="2">
    <source>
        <dbReference type="EMBL" id="CAK9105717.1"/>
    </source>
</evidence>
<feature type="compositionally biased region" description="Basic residues" evidence="1">
    <location>
        <begin position="221"/>
        <end position="239"/>
    </location>
</feature>
<feature type="region of interest" description="Disordered" evidence="1">
    <location>
        <begin position="90"/>
        <end position="282"/>
    </location>
</feature>
<evidence type="ECO:0000313" key="3">
    <source>
        <dbReference type="Proteomes" id="UP001642484"/>
    </source>
</evidence>
<reference evidence="2 3" key="1">
    <citation type="submission" date="2024-02" db="EMBL/GenBank/DDBJ databases">
        <authorList>
            <person name="Chen Y."/>
            <person name="Shah S."/>
            <person name="Dougan E. K."/>
            <person name="Thang M."/>
            <person name="Chan C."/>
        </authorList>
    </citation>
    <scope>NUCLEOTIDE SEQUENCE [LARGE SCALE GENOMIC DNA]</scope>
</reference>